<dbReference type="InterPro" id="IPR036397">
    <property type="entry name" value="RNaseH_sf"/>
</dbReference>
<dbReference type="GO" id="GO:0003676">
    <property type="term" value="F:nucleic acid binding"/>
    <property type="evidence" value="ECO:0007669"/>
    <property type="project" value="InterPro"/>
</dbReference>
<evidence type="ECO:0000313" key="3">
    <source>
        <dbReference type="Proteomes" id="UP001054821"/>
    </source>
</evidence>
<accession>A0AAD4WFW2</accession>
<reference evidence="2 3" key="1">
    <citation type="journal article" date="2022" name="G3 (Bethesda)">
        <title>Whole-genome sequence and methylome profiling of the almond [Prunus dulcis (Mill.) D.A. Webb] cultivar 'Nonpareil'.</title>
        <authorList>
            <person name="D'Amico-Willman K.M."/>
            <person name="Ouma W.Z."/>
            <person name="Meulia T."/>
            <person name="Sideli G.M."/>
            <person name="Gradziel T.M."/>
            <person name="Fresnedo-Ramirez J."/>
        </authorList>
    </citation>
    <scope>NUCLEOTIDE SEQUENCE [LARGE SCALE GENOMIC DNA]</scope>
    <source>
        <strain evidence="2">Clone GOH B32 T37-40</strain>
    </source>
</reference>
<evidence type="ECO:0000259" key="1">
    <source>
        <dbReference type="Pfam" id="PF07727"/>
    </source>
</evidence>
<dbReference type="Proteomes" id="UP001054821">
    <property type="component" value="Chromosome 2"/>
</dbReference>
<feature type="domain" description="Reverse transcriptase Ty1/copia-type" evidence="1">
    <location>
        <begin position="58"/>
        <end position="101"/>
    </location>
</feature>
<dbReference type="Pfam" id="PF07727">
    <property type="entry name" value="RVT_2"/>
    <property type="match status" value="1"/>
</dbReference>
<sequence length="102" mass="11794">MNYMDDLMRLEILDPLQSFCNNGPFTKFLQQEGIVAQYTNPGTQNGVSERRDRTLKDMTAFLNGELYEEIYMKQPKGFIQEGSENLVCKLKKSIYGLKQACR</sequence>
<dbReference type="InterPro" id="IPR013103">
    <property type="entry name" value="RVT_2"/>
</dbReference>
<dbReference type="AlphaFoldDB" id="A0AAD4WFW2"/>
<protein>
    <recommendedName>
        <fullName evidence="1">Reverse transcriptase Ty1/copia-type domain-containing protein</fullName>
    </recommendedName>
</protein>
<proteinExistence type="predicted"/>
<evidence type="ECO:0000313" key="2">
    <source>
        <dbReference type="EMBL" id="KAI5342738.1"/>
    </source>
</evidence>
<keyword evidence="3" id="KW-1185">Reference proteome</keyword>
<name>A0AAD4WFW2_PRUDU</name>
<comment type="caution">
    <text evidence="2">The sequence shown here is derived from an EMBL/GenBank/DDBJ whole genome shotgun (WGS) entry which is preliminary data.</text>
</comment>
<organism evidence="2 3">
    <name type="scientific">Prunus dulcis</name>
    <name type="common">Almond</name>
    <name type="synonym">Amygdalus dulcis</name>
    <dbReference type="NCBI Taxonomy" id="3755"/>
    <lineage>
        <taxon>Eukaryota</taxon>
        <taxon>Viridiplantae</taxon>
        <taxon>Streptophyta</taxon>
        <taxon>Embryophyta</taxon>
        <taxon>Tracheophyta</taxon>
        <taxon>Spermatophyta</taxon>
        <taxon>Magnoliopsida</taxon>
        <taxon>eudicotyledons</taxon>
        <taxon>Gunneridae</taxon>
        <taxon>Pentapetalae</taxon>
        <taxon>rosids</taxon>
        <taxon>fabids</taxon>
        <taxon>Rosales</taxon>
        <taxon>Rosaceae</taxon>
        <taxon>Amygdaloideae</taxon>
        <taxon>Amygdaleae</taxon>
        <taxon>Prunus</taxon>
    </lineage>
</organism>
<gene>
    <name evidence="2" type="ORF">L3X38_010614</name>
</gene>
<dbReference type="EMBL" id="JAJFAZ020000002">
    <property type="protein sequence ID" value="KAI5342738.1"/>
    <property type="molecule type" value="Genomic_DNA"/>
</dbReference>
<dbReference type="Gene3D" id="3.30.420.10">
    <property type="entry name" value="Ribonuclease H-like superfamily/Ribonuclease H"/>
    <property type="match status" value="1"/>
</dbReference>